<dbReference type="GO" id="GO:0046856">
    <property type="term" value="P:phosphatidylinositol dephosphorylation"/>
    <property type="evidence" value="ECO:0007669"/>
    <property type="project" value="TreeGrafter"/>
</dbReference>
<dbReference type="InterPro" id="IPR022158">
    <property type="entry name" value="Inositol_phosphatase"/>
</dbReference>
<dbReference type="PANTHER" id="PTHR45662">
    <property type="entry name" value="PHOSPHATIDYLINOSITIDE PHOSPHATASE SAC1"/>
    <property type="match status" value="1"/>
</dbReference>
<keyword evidence="5" id="KW-1185">Reference proteome</keyword>
<feature type="domain" description="HSac2" evidence="3">
    <location>
        <begin position="431"/>
        <end position="590"/>
    </location>
</feature>
<dbReference type="PROSITE" id="PS51791">
    <property type="entry name" value="HSAC2"/>
    <property type="match status" value="1"/>
</dbReference>
<reference evidence="4" key="1">
    <citation type="submission" date="2022-07" db="EMBL/GenBank/DDBJ databases">
        <title>Phylogenomic reconstructions and comparative analyses of Kickxellomycotina fungi.</title>
        <authorList>
            <person name="Reynolds N.K."/>
            <person name="Stajich J.E."/>
            <person name="Barry K."/>
            <person name="Grigoriev I.V."/>
            <person name="Crous P."/>
            <person name="Smith M.E."/>
        </authorList>
    </citation>
    <scope>NUCLEOTIDE SEQUENCE</scope>
    <source>
        <strain evidence="4">NRRL 1565</strain>
    </source>
</reference>
<evidence type="ECO:0008006" key="6">
    <source>
        <dbReference type="Google" id="ProtNLM"/>
    </source>
</evidence>
<dbReference type="GO" id="GO:0043812">
    <property type="term" value="F:phosphatidylinositol-4-phosphate phosphatase activity"/>
    <property type="evidence" value="ECO:0007669"/>
    <property type="project" value="TreeGrafter"/>
</dbReference>
<comment type="caution">
    <text evidence="4">The sequence shown here is derived from an EMBL/GenBank/DDBJ whole genome shotgun (WGS) entry which is preliminary data.</text>
</comment>
<feature type="compositionally biased region" description="Polar residues" evidence="1">
    <location>
        <begin position="561"/>
        <end position="582"/>
    </location>
</feature>
<dbReference type="Pfam" id="PF12456">
    <property type="entry name" value="hSac2"/>
    <property type="match status" value="1"/>
</dbReference>
<organism evidence="4 5">
    <name type="scientific">Coemansia guatemalensis</name>
    <dbReference type="NCBI Taxonomy" id="2761395"/>
    <lineage>
        <taxon>Eukaryota</taxon>
        <taxon>Fungi</taxon>
        <taxon>Fungi incertae sedis</taxon>
        <taxon>Zoopagomycota</taxon>
        <taxon>Kickxellomycotina</taxon>
        <taxon>Kickxellomycetes</taxon>
        <taxon>Kickxellales</taxon>
        <taxon>Kickxellaceae</taxon>
        <taxon>Coemansia</taxon>
    </lineage>
</organism>
<dbReference type="PANTHER" id="PTHR45662:SF7">
    <property type="entry name" value="SACI DOMAIN PROTEIN (AFU_ORTHOLOGUE AFUA_1G15890)"/>
    <property type="match status" value="1"/>
</dbReference>
<accession>A0A9W8HVW8</accession>
<dbReference type="AlphaFoldDB" id="A0A9W8HVW8"/>
<feature type="region of interest" description="Disordered" evidence="1">
    <location>
        <begin position="549"/>
        <end position="582"/>
    </location>
</feature>
<dbReference type="PROSITE" id="PS50275">
    <property type="entry name" value="SAC"/>
    <property type="match status" value="1"/>
</dbReference>
<dbReference type="InterPro" id="IPR034753">
    <property type="entry name" value="hSac2"/>
</dbReference>
<evidence type="ECO:0000313" key="5">
    <source>
        <dbReference type="Proteomes" id="UP001140094"/>
    </source>
</evidence>
<name>A0A9W8HVW8_9FUNG</name>
<dbReference type="Pfam" id="PF02383">
    <property type="entry name" value="Syja_N"/>
    <property type="match status" value="1"/>
</dbReference>
<dbReference type="EMBL" id="JANBUO010001272">
    <property type="protein sequence ID" value="KAJ2798997.1"/>
    <property type="molecule type" value="Genomic_DNA"/>
</dbReference>
<protein>
    <recommendedName>
        <fullName evidence="6">SAC domain-containing protein</fullName>
    </recommendedName>
</protein>
<evidence type="ECO:0000313" key="4">
    <source>
        <dbReference type="EMBL" id="KAJ2798997.1"/>
    </source>
</evidence>
<evidence type="ECO:0000259" key="3">
    <source>
        <dbReference type="PROSITE" id="PS51791"/>
    </source>
</evidence>
<proteinExistence type="predicted"/>
<evidence type="ECO:0000259" key="2">
    <source>
        <dbReference type="PROSITE" id="PS50275"/>
    </source>
</evidence>
<evidence type="ECO:0000256" key="1">
    <source>
        <dbReference type="SAM" id="MobiDB-lite"/>
    </source>
</evidence>
<feature type="domain" description="SAC" evidence="2">
    <location>
        <begin position="19"/>
        <end position="359"/>
    </location>
</feature>
<sequence length="702" mass="77978">MNRISASLERMEMRTLEEIIHVFSTSGLFFSYEYDLTRSLQAKGARGLESEREPLANVADCNYWFNHNMQLPLLAQGGAEWALPLIQGCVQVAHYQIMDNDFFQICLLSRRCCKRIGLRYERRGADSSGYVANYVETEQIIVLEASELPPHYASFVQTRGSMPFFWKQPASGLHPIPVVTKSTNENVAICAKHLQRESDRLGRLVLLNLVEHKGREAIVGDAYANFVGQCVSDELIDAHLIRYVPWDFHHETRGMRYDNVKQLVTQLQREAADMGYFWHSGGDVFTRQQGVFRVNCMDCLDRTNVVQSALAGFVLNEQLVRLGVHAAPEQGLAAYSGLEATLNNLWANNGDYISRQYAGTLAMKGDFTRTGKRNLGGMVNDATYSLARLWFGTFRDYFSQSVLDFIMGGNNVGDVFRTLVDLRSREPDHVLQMVQMREAAIETSVAMAVNDGELVQLACIVHSPMAYNTTKLRDITDSVLAVTNVAVYICRYDYQLEKVSEFLRIELSVLAGVRCGAYITDTRTPQGLDPARNHGLVLFFPANSCDRISGSRPPTKDMDTSEQQATLSTPSTPQTLAPDVNTTEGDDAVVSHFVACKLATEMQVVMQVVPDGLDADADGSKPLLERPGQRGLARLGSLEKQSPDLITECLSSTMLSFRNAAGFTTGSNHFIIEAPIISAAAAKQSTSFVDKVASKLHNALWI</sequence>
<dbReference type="InterPro" id="IPR002013">
    <property type="entry name" value="SAC_dom"/>
</dbReference>
<dbReference type="OrthoDB" id="405996at2759"/>
<dbReference type="Proteomes" id="UP001140094">
    <property type="component" value="Unassembled WGS sequence"/>
</dbReference>
<gene>
    <name evidence="4" type="ORF">H4R20_004612</name>
</gene>
<dbReference type="GO" id="GO:0005783">
    <property type="term" value="C:endoplasmic reticulum"/>
    <property type="evidence" value="ECO:0007669"/>
    <property type="project" value="TreeGrafter"/>
</dbReference>